<proteinExistence type="predicted"/>
<feature type="transmembrane region" description="Helical" evidence="2">
    <location>
        <begin position="270"/>
        <end position="289"/>
    </location>
</feature>
<feature type="transmembrane region" description="Helical" evidence="2">
    <location>
        <begin position="189"/>
        <end position="210"/>
    </location>
</feature>
<feature type="transmembrane region" description="Helical" evidence="2">
    <location>
        <begin position="12"/>
        <end position="32"/>
    </location>
</feature>
<feature type="transmembrane region" description="Helical" evidence="2">
    <location>
        <begin position="1015"/>
        <end position="1034"/>
    </location>
</feature>
<evidence type="ECO:0000313" key="4">
    <source>
        <dbReference type="Proteomes" id="UP000244803"/>
    </source>
</evidence>
<protein>
    <submittedName>
        <fullName evidence="3">Uncharacterized protein</fullName>
    </submittedName>
</protein>
<feature type="transmembrane region" description="Helical" evidence="2">
    <location>
        <begin position="52"/>
        <end position="76"/>
    </location>
</feature>
<feature type="transmembrane region" description="Helical" evidence="2">
    <location>
        <begin position="983"/>
        <end position="1003"/>
    </location>
</feature>
<gene>
    <name evidence="3" type="ORF">MACJ_001797</name>
</gene>
<keyword evidence="1" id="KW-0175">Coiled coil</keyword>
<dbReference type="EMBL" id="CP056066">
    <property type="protein sequence ID" value="UKJ88554.2"/>
    <property type="molecule type" value="Genomic_DNA"/>
</dbReference>
<evidence type="ECO:0000256" key="1">
    <source>
        <dbReference type="SAM" id="Coils"/>
    </source>
</evidence>
<feature type="transmembrane region" description="Helical" evidence="2">
    <location>
        <begin position="1101"/>
        <end position="1123"/>
    </location>
</feature>
<organism evidence="3 4">
    <name type="scientific">Theileria orientalis</name>
    <dbReference type="NCBI Taxonomy" id="68886"/>
    <lineage>
        <taxon>Eukaryota</taxon>
        <taxon>Sar</taxon>
        <taxon>Alveolata</taxon>
        <taxon>Apicomplexa</taxon>
        <taxon>Aconoidasida</taxon>
        <taxon>Piroplasmida</taxon>
        <taxon>Theileriidae</taxon>
        <taxon>Theileria</taxon>
    </lineage>
</organism>
<feature type="transmembrane region" description="Helical" evidence="2">
    <location>
        <begin position="106"/>
        <end position="128"/>
    </location>
</feature>
<name>A0A976M516_THEOR</name>
<feature type="coiled-coil region" evidence="1">
    <location>
        <begin position="910"/>
        <end position="944"/>
    </location>
</feature>
<feature type="transmembrane region" description="Helical" evidence="2">
    <location>
        <begin position="149"/>
        <end position="169"/>
    </location>
</feature>
<evidence type="ECO:0000256" key="2">
    <source>
        <dbReference type="SAM" id="Phobius"/>
    </source>
</evidence>
<sequence>MPSYSQKGNSLFTSHLTFFFLGLSSTIVYPLLHLDSFLFLRFLGITIYDAESISFLLRRLNLFVGLATCSICLLVGKTSDYSNWSWFLFASYFFTSFYVYSLSHNLLFISSISSLAVFFISLSSHGLLSSTIRLMFSKNYVFNDNNPSLRFYIFTCGCFSSSLVVKLLIKFSGRDVFTDADNYNTLKLFNRLFISFTLIVLVTCFLLSTLQPADEESQNVSSDRFKSKFSGNIWVFTICYFSWSLSPMMNNLSLTVMHSIKRTQLFQMEYYQFVTSLIVSAFIYLTDYFDVISFRRKGYIYNSLYRSLCSMIRYRSNKPLNPVSDTHQDVRENLDNLSRALSIRLFRDLQAWQSLPYGFWIEWEDYDNFDNNRMLNIMTMYMTVNNILNEDPFDLEEYYHLGCTHKTLPSDHFKTLKDHKYTLLWLACSYINYCNNLICRLDEIFKCETAGNQCCLHDFKSLDIKCSKEDCKIDQFICKEECCCSKSNCEILKTYIRGALSGCVEDCNALLYDINTSPDLSDSPTVNYDELMRSLRVFESFLMRLLVSLLYGRLIDEYLVIHSYMKLFGSKIIKEFKKFGEYCGCKTKCLDPKSSKPTKCCCAMYNKMVEVLCRLHHGQRKACDIMKGTSIDSLIDNMPPISLSRSVFLLASFFHDFITSDLLYEKATCVCAEKGEKKENTEKENPEKKDVKCCCIGNLSCYCCRYNSRVDDILNLLLSALNTPTDCDSILAHVISVFSSFSSFKYPTNFREAIYPVKGISPFDFDGAKDKDNVLLFFSGIYTHFNELMSTISLPGHFGLGSSCTCSQNESGLCPCLRELISTIKEVCGLINRVSSEIGSVVSTVYYITNYPNLQKHFKKLLCSSNKLRCLAGSVKNCSTGDSKCCGSSAEVCDFILKLADSLTHTFQLLEKVNEQSESSIKAMDSLNNELSKLNEENTKLYKSIRGTRMGLLTEPSNLFSKLITYYKKTIIGRVPDYKRWEFYMFIAFTFTCLILIYLARLLPYLRNVANEKKFKYLIILYSLMTAYYFNSSFGFMSSFGEDSSYYINLAIVLGMLLSIIFSWLTQWFTYRMLLFEQFVDLYSRFRLLFPGSNYSHSPSLFWWVEGFVSFIRMDMLSMFYFVTLAKTSDKYSPYSFGFSMQLNVEYDLVESDPHIFTEEECMRNIKKSVFEAQYTELSNLLDYRSFYHVYETDYSFMKQPSPNKINYPFDLLYHGWSMGYTVSEMSDRLYHLRELALKAIEKRVQQEAIDSNYDIKSITKLKIFFEFQHECLMEAPKLAVKDSFRKNHSFLSLQSRKLVKLYEKLYQEKWLAYFQEQNSTDQRRDSNPPPKEMNAVDLLEYFDNWRRVKMRNCDMRYGRNDVCKVAVSRTCSEFEELAYRPIEYFQIISDYSKLVATSFTLKDIPKSFEVIKYLSRPTRDDENRQVRPVLDKIAKLIRRHSFGVRSSILMDFISVCKNIEFENTMAHRVHNIDKFLIGEWIRWQGLHISGDLVTLLVEFLLS</sequence>
<accession>A0A976M516</accession>
<keyword evidence="2" id="KW-0472">Membrane</keyword>
<feature type="transmembrane region" description="Helical" evidence="2">
    <location>
        <begin position="231"/>
        <end position="250"/>
    </location>
</feature>
<feature type="transmembrane region" description="Helical" evidence="2">
    <location>
        <begin position="1046"/>
        <end position="1065"/>
    </location>
</feature>
<keyword evidence="2" id="KW-1133">Transmembrane helix</keyword>
<dbReference type="OrthoDB" id="360768at2759"/>
<dbReference type="Proteomes" id="UP000244803">
    <property type="component" value="Chromosome 3"/>
</dbReference>
<feature type="transmembrane region" description="Helical" evidence="2">
    <location>
        <begin position="83"/>
        <end position="100"/>
    </location>
</feature>
<keyword evidence="2" id="KW-0812">Transmembrane</keyword>
<evidence type="ECO:0000313" key="3">
    <source>
        <dbReference type="EMBL" id="UKJ88554.2"/>
    </source>
</evidence>
<reference evidence="3" key="1">
    <citation type="submission" date="2022-07" db="EMBL/GenBank/DDBJ databases">
        <title>Evaluation of T. orientalis genome assembly methods using nanopore sequencing and analysis of variation between genomes.</title>
        <authorList>
            <person name="Yam J."/>
            <person name="Micallef M.L."/>
            <person name="Liu M."/>
            <person name="Djordjevic S.P."/>
            <person name="Bogema D.R."/>
            <person name="Jenkins C."/>
        </authorList>
    </citation>
    <scope>NUCLEOTIDE SEQUENCE</scope>
    <source>
        <strain evidence="3">Fish Creek</strain>
    </source>
</reference>